<dbReference type="SUPFAM" id="SSF52777">
    <property type="entry name" value="CoA-dependent acyltransferases"/>
    <property type="match status" value="2"/>
</dbReference>
<dbReference type="InterPro" id="IPR023213">
    <property type="entry name" value="CAT-like_dom_sf"/>
</dbReference>
<dbReference type="PANTHER" id="PTHR45527">
    <property type="entry name" value="NONRIBOSOMAL PEPTIDE SYNTHETASE"/>
    <property type="match status" value="1"/>
</dbReference>
<dbReference type="GO" id="GO:0005829">
    <property type="term" value="C:cytosol"/>
    <property type="evidence" value="ECO:0007669"/>
    <property type="project" value="TreeGrafter"/>
</dbReference>
<protein>
    <submittedName>
        <fullName evidence="2">Surfactin synthetase</fullName>
    </submittedName>
</protein>
<dbReference type="AlphaFoldDB" id="A0A380FAU6"/>
<sequence>MYYYFDIHHVISDGFSINLIIKEFTALYHDQTLEELKVQYKDYSEWMSTRDLSEQREFWLSQFKEEAPVLDLPYDFTRPKSQSFTGKTVSAQIPAETRHAINRLTQKTGCTDFMILLSSFMVLLHKYSRQEDVVVGSSIAGRTHQDTENIVGMFVNTLPMRAYPESNKSFKQIVK</sequence>
<dbReference type="GO" id="GO:0003824">
    <property type="term" value="F:catalytic activity"/>
    <property type="evidence" value="ECO:0007669"/>
    <property type="project" value="InterPro"/>
</dbReference>
<accession>A0A380FAU6</accession>
<feature type="domain" description="Condensation" evidence="1">
    <location>
        <begin position="2"/>
        <end position="175"/>
    </location>
</feature>
<name>A0A380FAU6_STAGA</name>
<dbReference type="GO" id="GO:0044550">
    <property type="term" value="P:secondary metabolite biosynthetic process"/>
    <property type="evidence" value="ECO:0007669"/>
    <property type="project" value="TreeGrafter"/>
</dbReference>
<dbReference type="GO" id="GO:0043041">
    <property type="term" value="P:amino acid activation for nonribosomal peptide biosynthetic process"/>
    <property type="evidence" value="ECO:0007669"/>
    <property type="project" value="TreeGrafter"/>
</dbReference>
<dbReference type="Gene3D" id="3.30.559.30">
    <property type="entry name" value="Nonribosomal peptide synthetase, condensation domain"/>
    <property type="match status" value="1"/>
</dbReference>
<dbReference type="Pfam" id="PF00668">
    <property type="entry name" value="Condensation"/>
    <property type="match status" value="1"/>
</dbReference>
<dbReference type="GO" id="GO:0031177">
    <property type="term" value="F:phosphopantetheine binding"/>
    <property type="evidence" value="ECO:0007669"/>
    <property type="project" value="TreeGrafter"/>
</dbReference>
<dbReference type="InterPro" id="IPR001242">
    <property type="entry name" value="Condensation_dom"/>
</dbReference>
<evidence type="ECO:0000259" key="1">
    <source>
        <dbReference type="Pfam" id="PF00668"/>
    </source>
</evidence>
<gene>
    <name evidence="2" type="primary">grsB_2</name>
    <name evidence="2" type="ORF">NCTC12195_00705</name>
</gene>
<evidence type="ECO:0000313" key="3">
    <source>
        <dbReference type="Proteomes" id="UP000255277"/>
    </source>
</evidence>
<proteinExistence type="predicted"/>
<dbReference type="EMBL" id="UHDK01000001">
    <property type="protein sequence ID" value="SUM31298.1"/>
    <property type="molecule type" value="Genomic_DNA"/>
</dbReference>
<reference evidence="2 3" key="1">
    <citation type="submission" date="2018-06" db="EMBL/GenBank/DDBJ databases">
        <authorList>
            <consortium name="Pathogen Informatics"/>
            <person name="Doyle S."/>
        </authorList>
    </citation>
    <scope>NUCLEOTIDE SEQUENCE [LARGE SCALE GENOMIC DNA]</scope>
    <source>
        <strain evidence="2 3">NCTC12195</strain>
    </source>
</reference>
<organism evidence="2 3">
    <name type="scientific">Staphylococcus gallinarum</name>
    <dbReference type="NCBI Taxonomy" id="1293"/>
    <lineage>
        <taxon>Bacteria</taxon>
        <taxon>Bacillati</taxon>
        <taxon>Bacillota</taxon>
        <taxon>Bacilli</taxon>
        <taxon>Bacillales</taxon>
        <taxon>Staphylococcaceae</taxon>
        <taxon>Staphylococcus</taxon>
    </lineage>
</organism>
<dbReference type="GO" id="GO:0008610">
    <property type="term" value="P:lipid biosynthetic process"/>
    <property type="evidence" value="ECO:0007669"/>
    <property type="project" value="UniProtKB-ARBA"/>
</dbReference>
<dbReference type="PANTHER" id="PTHR45527:SF1">
    <property type="entry name" value="FATTY ACID SYNTHASE"/>
    <property type="match status" value="1"/>
</dbReference>
<dbReference type="Gene3D" id="3.30.559.10">
    <property type="entry name" value="Chloramphenicol acetyltransferase-like domain"/>
    <property type="match status" value="1"/>
</dbReference>
<evidence type="ECO:0000313" key="2">
    <source>
        <dbReference type="EMBL" id="SUM31298.1"/>
    </source>
</evidence>
<dbReference type="Proteomes" id="UP000255277">
    <property type="component" value="Unassembled WGS sequence"/>
</dbReference>